<accession>A0ABR1P6V3</accession>
<evidence type="ECO:0000259" key="6">
    <source>
        <dbReference type="PROSITE" id="PS50217"/>
    </source>
</evidence>
<evidence type="ECO:0000256" key="4">
    <source>
        <dbReference type="ARBA" id="ARBA00023242"/>
    </source>
</evidence>
<comment type="subcellular location">
    <subcellularLocation>
        <location evidence="1">Nucleus</location>
    </subcellularLocation>
</comment>
<feature type="region of interest" description="Disordered" evidence="5">
    <location>
        <begin position="1"/>
        <end position="51"/>
    </location>
</feature>
<organism evidence="7 8">
    <name type="scientific">Diaporthe eres</name>
    <name type="common">Phomopsis oblonga</name>
    <dbReference type="NCBI Taxonomy" id="83184"/>
    <lineage>
        <taxon>Eukaryota</taxon>
        <taxon>Fungi</taxon>
        <taxon>Dikarya</taxon>
        <taxon>Ascomycota</taxon>
        <taxon>Pezizomycotina</taxon>
        <taxon>Sordariomycetes</taxon>
        <taxon>Sordariomycetidae</taxon>
        <taxon>Diaporthales</taxon>
        <taxon>Diaporthaceae</taxon>
        <taxon>Diaporthe</taxon>
        <taxon>Diaporthe eres species complex</taxon>
    </lineage>
</organism>
<name>A0ABR1P6V3_DIAER</name>
<feature type="compositionally biased region" description="Polar residues" evidence="5">
    <location>
        <begin position="1"/>
        <end position="10"/>
    </location>
</feature>
<keyword evidence="4" id="KW-0539">Nucleus</keyword>
<feature type="compositionally biased region" description="Low complexity" evidence="5">
    <location>
        <begin position="334"/>
        <end position="343"/>
    </location>
</feature>
<evidence type="ECO:0000256" key="2">
    <source>
        <dbReference type="ARBA" id="ARBA00023015"/>
    </source>
</evidence>
<dbReference type="InterPro" id="IPR046347">
    <property type="entry name" value="bZIP_sf"/>
</dbReference>
<feature type="region of interest" description="Disordered" evidence="5">
    <location>
        <begin position="163"/>
        <end position="355"/>
    </location>
</feature>
<keyword evidence="3" id="KW-0804">Transcription</keyword>
<evidence type="ECO:0000313" key="8">
    <source>
        <dbReference type="Proteomes" id="UP001430848"/>
    </source>
</evidence>
<feature type="domain" description="BZIP" evidence="6">
    <location>
        <begin position="346"/>
        <end position="402"/>
    </location>
</feature>
<dbReference type="SUPFAM" id="SSF57959">
    <property type="entry name" value="Leucine zipper domain"/>
    <property type="match status" value="1"/>
</dbReference>
<feature type="compositionally biased region" description="Low complexity" evidence="5">
    <location>
        <begin position="174"/>
        <end position="185"/>
    </location>
</feature>
<feature type="compositionally biased region" description="Basic and acidic residues" evidence="5">
    <location>
        <begin position="201"/>
        <end position="213"/>
    </location>
</feature>
<evidence type="ECO:0000256" key="1">
    <source>
        <dbReference type="ARBA" id="ARBA00004123"/>
    </source>
</evidence>
<protein>
    <recommendedName>
        <fullName evidence="6">BZIP domain-containing protein</fullName>
    </recommendedName>
</protein>
<comment type="caution">
    <text evidence="7">The sequence shown here is derived from an EMBL/GenBank/DDBJ whole genome shotgun (WGS) entry which is preliminary data.</text>
</comment>
<evidence type="ECO:0000256" key="5">
    <source>
        <dbReference type="SAM" id="MobiDB-lite"/>
    </source>
</evidence>
<evidence type="ECO:0000256" key="3">
    <source>
        <dbReference type="ARBA" id="ARBA00023163"/>
    </source>
</evidence>
<feature type="compositionally biased region" description="Polar residues" evidence="5">
    <location>
        <begin position="163"/>
        <end position="173"/>
    </location>
</feature>
<dbReference type="PROSITE" id="PS50217">
    <property type="entry name" value="BZIP"/>
    <property type="match status" value="1"/>
</dbReference>
<dbReference type="PROSITE" id="PS00036">
    <property type="entry name" value="BZIP_BASIC"/>
    <property type="match status" value="1"/>
</dbReference>
<sequence>MPLESLQTLQHLDITGPAGSDQHEAQYDSVAGDENPARTSHPLAPAPQPAFQALPFEQTHSPPFYPPPINPFAFDTNGAIPVDPGLVAAPHDHPAASRSGGGVASFQQSLWTPQSATAASMDMDSFMVSPTSLPQYDSSMPLVPGMSSFEPMVSTAWSMDGNLPSSSASRGPNLSSTLSGHGTSTPATSQSPGSPRKVRSGKTEPRPVRKEGLPKQFGMHAELRAEDQPNRNRRQSHGLKAQPKTSADKKGHRNNSSPGFSTPHALIAPAPIAAANTGNDNNNNNKGNGSKKTNSKKNDNNNSNSPNHHRHHHQPTTTTMTTTSAAPSQPPQPSLSSQPGPQADPRERNRAAANRCRAKSKVAVAELEATERAMGAEHEELTRTARSLRDEVLLLKNELLMHGNCDDDVIQQYLANSARMVGRGVVTRR</sequence>
<reference evidence="7 8" key="1">
    <citation type="submission" date="2024-02" db="EMBL/GenBank/DDBJ databases">
        <title>De novo assembly and annotation of 12 fungi associated with fruit tree decline syndrome in Ontario, Canada.</title>
        <authorList>
            <person name="Sulman M."/>
            <person name="Ellouze W."/>
            <person name="Ilyukhin E."/>
        </authorList>
    </citation>
    <scope>NUCLEOTIDE SEQUENCE [LARGE SCALE GENOMIC DNA]</scope>
    <source>
        <strain evidence="7 8">M169</strain>
    </source>
</reference>
<dbReference type="EMBL" id="JAKNSF020000036">
    <property type="protein sequence ID" value="KAK7727923.1"/>
    <property type="molecule type" value="Genomic_DNA"/>
</dbReference>
<feature type="compositionally biased region" description="Low complexity" evidence="5">
    <location>
        <begin position="315"/>
        <end position="327"/>
    </location>
</feature>
<dbReference type="InterPro" id="IPR051027">
    <property type="entry name" value="bZIP_transcription_factors"/>
</dbReference>
<dbReference type="Proteomes" id="UP001430848">
    <property type="component" value="Unassembled WGS sequence"/>
</dbReference>
<dbReference type="Gene3D" id="1.20.5.170">
    <property type="match status" value="1"/>
</dbReference>
<evidence type="ECO:0000313" key="7">
    <source>
        <dbReference type="EMBL" id="KAK7727923.1"/>
    </source>
</evidence>
<dbReference type="SMART" id="SM00338">
    <property type="entry name" value="BRLZ"/>
    <property type="match status" value="1"/>
</dbReference>
<keyword evidence="8" id="KW-1185">Reference proteome</keyword>
<dbReference type="InterPro" id="IPR004827">
    <property type="entry name" value="bZIP"/>
</dbReference>
<keyword evidence="2" id="KW-0805">Transcription regulation</keyword>
<feature type="compositionally biased region" description="Basic and acidic residues" evidence="5">
    <location>
        <begin position="221"/>
        <end position="230"/>
    </location>
</feature>
<proteinExistence type="predicted"/>
<feature type="compositionally biased region" description="Low complexity" evidence="5">
    <location>
        <begin position="265"/>
        <end position="292"/>
    </location>
</feature>
<dbReference type="PANTHER" id="PTHR19304">
    <property type="entry name" value="CYCLIC-AMP RESPONSE ELEMENT BINDING PROTEIN"/>
    <property type="match status" value="1"/>
</dbReference>
<dbReference type="CDD" id="cd14687">
    <property type="entry name" value="bZIP_ATF2"/>
    <property type="match status" value="1"/>
</dbReference>
<gene>
    <name evidence="7" type="ORF">SLS63_007004</name>
</gene>